<proteinExistence type="predicted"/>
<name>A0ABT9Q1Z1_9HYPH</name>
<dbReference type="InterPro" id="IPR035919">
    <property type="entry name" value="EAL_sf"/>
</dbReference>
<feature type="transmembrane region" description="Helical" evidence="1">
    <location>
        <begin position="102"/>
        <end position="122"/>
    </location>
</feature>
<dbReference type="RefSeq" id="WP_306839452.1">
    <property type="nucleotide sequence ID" value="NZ_JAUSRF010000022.1"/>
</dbReference>
<feature type="transmembrane region" description="Helical" evidence="1">
    <location>
        <begin position="128"/>
        <end position="146"/>
    </location>
</feature>
<feature type="domain" description="GGDEF" evidence="3">
    <location>
        <begin position="251"/>
        <end position="383"/>
    </location>
</feature>
<dbReference type="PROSITE" id="PS50887">
    <property type="entry name" value="GGDEF"/>
    <property type="match status" value="1"/>
</dbReference>
<keyword evidence="1" id="KW-1133">Transmembrane helix</keyword>
<reference evidence="4 5" key="1">
    <citation type="submission" date="2023-07" db="EMBL/GenBank/DDBJ databases">
        <title>Sorghum-associated microbial communities from plants grown in Nebraska, USA.</title>
        <authorList>
            <person name="Schachtman D."/>
        </authorList>
    </citation>
    <scope>NUCLEOTIDE SEQUENCE [LARGE SCALE GENOMIC DNA]</scope>
    <source>
        <strain evidence="4 5">DS1307</strain>
    </source>
</reference>
<evidence type="ECO:0000259" key="3">
    <source>
        <dbReference type="PROSITE" id="PS50887"/>
    </source>
</evidence>
<sequence length="651" mass="71847">MDIASKKNALKAFLTVPNDNPSLLVAQYCAFSQQMPMMYFILLTSTWALALTHAPFAPLWLTIGVPLLFTVCCALRVAFWWQNRGIEPNAEIAHAALKRTNRLSFIIAVAFTIWSFSLVPYGDAYSRSHVAFYMAITVISCIFCLMHLRSAAFIVTVIVNGAFVVFFFATGQPTFIAIAINVLLVCIGMMSILLTNYKNFEKMVLSQQRSEALSNENILLANQDSLTELPNRRAFFSHLESELRTANEAGTRLALGVIDLDGFKPVNDLYGHSVGDKLLLDVSRRLLSNITASRAFRLGGDEFAIIAPVIPDDDALVQNANAICERLRAPYHMPEGIVHVSASMGIAVFPSSALTLEELFDRADYALYNAKKTRRGSAVLFDKQHEEQINIEARIQHLLRQADSQAELSVVYQPIVEAGTGKIHSFEALARWNSPVLGYVPPSSFFSIAERAGIVSTLTRPLLRRALSAAAAWDPEIRLSFNLSAHDLNTAEGVLSLIGIVESSGFDAKRLDFEITETAFAHDFDQIKQSVGMLRLLGCGISLDDFGTGYSSLTRLHALPLTKIKIDRSFVTQLHERPASYKIVKSLIALSQDMSLDCVVEGVETAEELAALIDLGAPLVQGYLYSRPLDEYLVGEYLMAQTRGVKDQSGM</sequence>
<keyword evidence="1" id="KW-0472">Membrane</keyword>
<gene>
    <name evidence="4" type="ORF">J2T09_004919</name>
</gene>
<keyword evidence="5" id="KW-1185">Reference proteome</keyword>
<dbReference type="SMART" id="SM00267">
    <property type="entry name" value="GGDEF"/>
    <property type="match status" value="1"/>
</dbReference>
<evidence type="ECO:0000313" key="5">
    <source>
        <dbReference type="Proteomes" id="UP001241472"/>
    </source>
</evidence>
<dbReference type="InterPro" id="IPR052155">
    <property type="entry name" value="Biofilm_reg_signaling"/>
</dbReference>
<dbReference type="SUPFAM" id="SSF55073">
    <property type="entry name" value="Nucleotide cyclase"/>
    <property type="match status" value="1"/>
</dbReference>
<evidence type="ECO:0000259" key="2">
    <source>
        <dbReference type="PROSITE" id="PS50883"/>
    </source>
</evidence>
<feature type="transmembrane region" description="Helical" evidence="1">
    <location>
        <begin position="175"/>
        <end position="197"/>
    </location>
</feature>
<dbReference type="Gene3D" id="3.20.20.450">
    <property type="entry name" value="EAL domain"/>
    <property type="match status" value="1"/>
</dbReference>
<evidence type="ECO:0000313" key="4">
    <source>
        <dbReference type="EMBL" id="MDP9840139.1"/>
    </source>
</evidence>
<accession>A0ABT9Q1Z1</accession>
<dbReference type="PANTHER" id="PTHR44757">
    <property type="entry name" value="DIGUANYLATE CYCLASE DGCP"/>
    <property type="match status" value="1"/>
</dbReference>
<organism evidence="4 5">
    <name type="scientific">Neorhizobium huautlense</name>
    <dbReference type="NCBI Taxonomy" id="67774"/>
    <lineage>
        <taxon>Bacteria</taxon>
        <taxon>Pseudomonadati</taxon>
        <taxon>Pseudomonadota</taxon>
        <taxon>Alphaproteobacteria</taxon>
        <taxon>Hyphomicrobiales</taxon>
        <taxon>Rhizobiaceae</taxon>
        <taxon>Rhizobium/Agrobacterium group</taxon>
        <taxon>Neorhizobium</taxon>
    </lineage>
</organism>
<dbReference type="NCBIfam" id="TIGR00254">
    <property type="entry name" value="GGDEF"/>
    <property type="match status" value="1"/>
</dbReference>
<dbReference type="EMBL" id="JAUSRF010000022">
    <property type="protein sequence ID" value="MDP9840139.1"/>
    <property type="molecule type" value="Genomic_DNA"/>
</dbReference>
<dbReference type="InterPro" id="IPR001633">
    <property type="entry name" value="EAL_dom"/>
</dbReference>
<protein>
    <submittedName>
        <fullName evidence="4">Diguanylate cyclase (GGDEF)-like protein</fullName>
    </submittedName>
</protein>
<dbReference type="CDD" id="cd01949">
    <property type="entry name" value="GGDEF"/>
    <property type="match status" value="1"/>
</dbReference>
<dbReference type="SUPFAM" id="SSF141868">
    <property type="entry name" value="EAL domain-like"/>
    <property type="match status" value="1"/>
</dbReference>
<evidence type="ECO:0000256" key="1">
    <source>
        <dbReference type="SAM" id="Phobius"/>
    </source>
</evidence>
<dbReference type="PROSITE" id="PS50883">
    <property type="entry name" value="EAL"/>
    <property type="match status" value="1"/>
</dbReference>
<dbReference type="CDD" id="cd01948">
    <property type="entry name" value="EAL"/>
    <property type="match status" value="1"/>
</dbReference>
<feature type="domain" description="EAL" evidence="2">
    <location>
        <begin position="392"/>
        <end position="642"/>
    </location>
</feature>
<dbReference type="InterPro" id="IPR043128">
    <property type="entry name" value="Rev_trsase/Diguanyl_cyclase"/>
</dbReference>
<dbReference type="InterPro" id="IPR029787">
    <property type="entry name" value="Nucleotide_cyclase"/>
</dbReference>
<dbReference type="InterPro" id="IPR000160">
    <property type="entry name" value="GGDEF_dom"/>
</dbReference>
<dbReference type="Pfam" id="PF00990">
    <property type="entry name" value="GGDEF"/>
    <property type="match status" value="1"/>
</dbReference>
<keyword evidence="1" id="KW-0812">Transmembrane</keyword>
<dbReference type="PANTHER" id="PTHR44757:SF2">
    <property type="entry name" value="BIOFILM ARCHITECTURE MAINTENANCE PROTEIN MBAA"/>
    <property type="match status" value="1"/>
</dbReference>
<feature type="transmembrane region" description="Helical" evidence="1">
    <location>
        <begin position="60"/>
        <end position="81"/>
    </location>
</feature>
<dbReference type="Gene3D" id="3.30.70.270">
    <property type="match status" value="1"/>
</dbReference>
<dbReference type="SMART" id="SM00052">
    <property type="entry name" value="EAL"/>
    <property type="match status" value="1"/>
</dbReference>
<dbReference type="Pfam" id="PF00563">
    <property type="entry name" value="EAL"/>
    <property type="match status" value="1"/>
</dbReference>
<feature type="transmembrane region" description="Helical" evidence="1">
    <location>
        <begin position="151"/>
        <end position="169"/>
    </location>
</feature>
<dbReference type="Proteomes" id="UP001241472">
    <property type="component" value="Unassembled WGS sequence"/>
</dbReference>
<comment type="caution">
    <text evidence="4">The sequence shown here is derived from an EMBL/GenBank/DDBJ whole genome shotgun (WGS) entry which is preliminary data.</text>
</comment>